<reference evidence="1 2" key="1">
    <citation type="submission" date="2014-04" db="EMBL/GenBank/DDBJ databases">
        <authorList>
            <consortium name="DOE Joint Genome Institute"/>
            <person name="Kuo A."/>
            <person name="Martino E."/>
            <person name="Perotto S."/>
            <person name="Kohler A."/>
            <person name="Nagy L.G."/>
            <person name="Floudas D."/>
            <person name="Copeland A."/>
            <person name="Barry K.W."/>
            <person name="Cichocki N."/>
            <person name="Veneault-Fourrey C."/>
            <person name="LaButti K."/>
            <person name="Lindquist E.A."/>
            <person name="Lipzen A."/>
            <person name="Lundell T."/>
            <person name="Morin E."/>
            <person name="Murat C."/>
            <person name="Sun H."/>
            <person name="Tunlid A."/>
            <person name="Henrissat B."/>
            <person name="Grigoriev I.V."/>
            <person name="Hibbett D.S."/>
            <person name="Martin F."/>
            <person name="Nordberg H.P."/>
            <person name="Cantor M.N."/>
            <person name="Hua S.X."/>
        </authorList>
    </citation>
    <scope>NUCLEOTIDE SEQUENCE [LARGE SCALE GENOMIC DNA]</scope>
    <source>
        <strain evidence="1 2">Zn</strain>
    </source>
</reference>
<dbReference type="AlphaFoldDB" id="A0A0C3HWA4"/>
<name>A0A0C3HWA4_OIDMZ</name>
<protein>
    <recommendedName>
        <fullName evidence="3">Gamma-glutamylcyclotransferase AIG2-like domain-containing protein</fullName>
    </recommendedName>
</protein>
<evidence type="ECO:0000313" key="1">
    <source>
        <dbReference type="EMBL" id="KIN07195.1"/>
    </source>
</evidence>
<sequence length="231" mass="26422">MDLFDELENLAATATYEETDDTATNDATEGSIKTWRERFGYTHDRAKELIRAIRSSRQQSVIMQNTDLSPNEARRIYILKLEQLISTPEMVQVITGLSTIPKSFRSRGENEDALFCEIDGRTKFAIENWLSIQRAASFRPLFIPDRRAYKEISPCSLYPTLNKDSTLPQYRPQDAHLLTSPLPTFGCKPEQFPVWYFFYGTLASVTKLCTILTPSEDKNPILHDASVEEGR</sequence>
<evidence type="ECO:0000313" key="2">
    <source>
        <dbReference type="Proteomes" id="UP000054321"/>
    </source>
</evidence>
<dbReference type="OrthoDB" id="3262926at2759"/>
<proteinExistence type="predicted"/>
<dbReference type="Proteomes" id="UP000054321">
    <property type="component" value="Unassembled WGS sequence"/>
</dbReference>
<organism evidence="1 2">
    <name type="scientific">Oidiodendron maius (strain Zn)</name>
    <dbReference type="NCBI Taxonomy" id="913774"/>
    <lineage>
        <taxon>Eukaryota</taxon>
        <taxon>Fungi</taxon>
        <taxon>Dikarya</taxon>
        <taxon>Ascomycota</taxon>
        <taxon>Pezizomycotina</taxon>
        <taxon>Leotiomycetes</taxon>
        <taxon>Leotiomycetes incertae sedis</taxon>
        <taxon>Myxotrichaceae</taxon>
        <taxon>Oidiodendron</taxon>
    </lineage>
</organism>
<gene>
    <name evidence="1" type="ORF">OIDMADRAFT_22090</name>
</gene>
<dbReference type="EMBL" id="KN832870">
    <property type="protein sequence ID" value="KIN07195.1"/>
    <property type="molecule type" value="Genomic_DNA"/>
</dbReference>
<keyword evidence="2" id="KW-1185">Reference proteome</keyword>
<dbReference type="InParanoid" id="A0A0C3HWA4"/>
<reference evidence="2" key="2">
    <citation type="submission" date="2015-01" db="EMBL/GenBank/DDBJ databases">
        <title>Evolutionary Origins and Diversification of the Mycorrhizal Mutualists.</title>
        <authorList>
            <consortium name="DOE Joint Genome Institute"/>
            <consortium name="Mycorrhizal Genomics Consortium"/>
            <person name="Kohler A."/>
            <person name="Kuo A."/>
            <person name="Nagy L.G."/>
            <person name="Floudas D."/>
            <person name="Copeland A."/>
            <person name="Barry K.W."/>
            <person name="Cichocki N."/>
            <person name="Veneault-Fourrey C."/>
            <person name="LaButti K."/>
            <person name="Lindquist E.A."/>
            <person name="Lipzen A."/>
            <person name="Lundell T."/>
            <person name="Morin E."/>
            <person name="Murat C."/>
            <person name="Riley R."/>
            <person name="Ohm R."/>
            <person name="Sun H."/>
            <person name="Tunlid A."/>
            <person name="Henrissat B."/>
            <person name="Grigoriev I.V."/>
            <person name="Hibbett D.S."/>
            <person name="Martin F."/>
        </authorList>
    </citation>
    <scope>NUCLEOTIDE SEQUENCE [LARGE SCALE GENOMIC DNA]</scope>
    <source>
        <strain evidence="2">Zn</strain>
    </source>
</reference>
<dbReference type="HOGENOM" id="CLU_075111_0_0_1"/>
<accession>A0A0C3HWA4</accession>
<evidence type="ECO:0008006" key="3">
    <source>
        <dbReference type="Google" id="ProtNLM"/>
    </source>
</evidence>